<comment type="caution">
    <text evidence="2">The sequence shown here is derived from an EMBL/GenBank/DDBJ whole genome shotgun (WGS) entry which is preliminary data.</text>
</comment>
<dbReference type="Proteomes" id="UP000655588">
    <property type="component" value="Unassembled WGS sequence"/>
</dbReference>
<keyword evidence="1" id="KW-0732">Signal</keyword>
<proteinExistence type="predicted"/>
<dbReference type="AlphaFoldDB" id="A0A833VIR5"/>
<keyword evidence="3" id="KW-1185">Reference proteome</keyword>
<organism evidence="2 3">
    <name type="scientific">Frieseomelitta varia</name>
    <dbReference type="NCBI Taxonomy" id="561572"/>
    <lineage>
        <taxon>Eukaryota</taxon>
        <taxon>Metazoa</taxon>
        <taxon>Ecdysozoa</taxon>
        <taxon>Arthropoda</taxon>
        <taxon>Hexapoda</taxon>
        <taxon>Insecta</taxon>
        <taxon>Pterygota</taxon>
        <taxon>Neoptera</taxon>
        <taxon>Endopterygota</taxon>
        <taxon>Hymenoptera</taxon>
        <taxon>Apocrita</taxon>
        <taxon>Aculeata</taxon>
        <taxon>Apoidea</taxon>
        <taxon>Anthophila</taxon>
        <taxon>Apidae</taxon>
        <taxon>Frieseomelitta</taxon>
    </lineage>
</organism>
<evidence type="ECO:0000256" key="1">
    <source>
        <dbReference type="SAM" id="SignalP"/>
    </source>
</evidence>
<feature type="signal peptide" evidence="1">
    <location>
        <begin position="1"/>
        <end position="24"/>
    </location>
</feature>
<evidence type="ECO:0000313" key="3">
    <source>
        <dbReference type="Proteomes" id="UP000655588"/>
    </source>
</evidence>
<name>A0A833VIR5_9HYME</name>
<gene>
    <name evidence="2" type="ORF">E2986_12385</name>
</gene>
<protein>
    <submittedName>
        <fullName evidence="2">Uncharacterized protein</fullName>
    </submittedName>
</protein>
<evidence type="ECO:0000313" key="2">
    <source>
        <dbReference type="EMBL" id="KAF3419906.1"/>
    </source>
</evidence>
<sequence length="136" mass="15399">MSTALLAVFAVILCILFRILNVNSASQKPLIVCQDQSFLTTILKIAPVITEPSSCNLQKSFYFERISARNAYTNKSRSNITLSNTTPNTRYILIQKGYEGISVTDRYATRNFTLLRDILNFIYASARNGKSRQFET</sequence>
<accession>A0A833VIR5</accession>
<reference evidence="2" key="1">
    <citation type="submission" date="2019-11" db="EMBL/GenBank/DDBJ databases">
        <title>The nuclear and mitochondrial genomes of Frieseomelitta varia - a highly eusocial stingless bee (Meliponini) with a permanently sterile worker caste.</title>
        <authorList>
            <person name="Freitas F.C.P."/>
            <person name="Lourenco A.P."/>
            <person name="Nunes F.M.F."/>
            <person name="Paschoal A.R."/>
            <person name="Abreu F.C.P."/>
            <person name="Barbin F.O."/>
            <person name="Bataglia L."/>
            <person name="Cardoso-Junior C.A.M."/>
            <person name="Cervoni M.S."/>
            <person name="Silva S.R."/>
            <person name="Dalarmi F."/>
            <person name="Del Lama M.A."/>
            <person name="Depintor T.S."/>
            <person name="Ferreira K.M."/>
            <person name="Goria P.S."/>
            <person name="Jaskot M.C."/>
            <person name="Lago D.C."/>
            <person name="Luna-Lucena D."/>
            <person name="Moda L.M."/>
            <person name="Nascimento L."/>
            <person name="Pedrino M."/>
            <person name="Rabico F.O."/>
            <person name="Sanches F.C."/>
            <person name="Santos D.E."/>
            <person name="Santos C.G."/>
            <person name="Vieira J."/>
            <person name="Lopes T.F."/>
            <person name="Barchuk A.R."/>
            <person name="Hartfelder K."/>
            <person name="Simoes Z.L.P."/>
            <person name="Bitondi M.M.G."/>
            <person name="Pinheiro D.G."/>
        </authorList>
    </citation>
    <scope>NUCLEOTIDE SEQUENCE</scope>
    <source>
        <strain evidence="2">USP_RPSP 00005682</strain>
        <tissue evidence="2">Whole individual</tissue>
    </source>
</reference>
<feature type="chain" id="PRO_5032715761" evidence="1">
    <location>
        <begin position="25"/>
        <end position="136"/>
    </location>
</feature>
<dbReference type="EMBL" id="WNWW01001024">
    <property type="protein sequence ID" value="KAF3419906.1"/>
    <property type="molecule type" value="Genomic_DNA"/>
</dbReference>